<feature type="binding site" evidence="9">
    <location>
        <position position="60"/>
    </location>
    <ligand>
        <name>Zn(2+)</name>
        <dbReference type="ChEBI" id="CHEBI:29105"/>
        <note>catalytic</note>
    </ligand>
</feature>
<dbReference type="UniPathway" id="UPA00275">
    <property type="reaction ID" value="UER00400"/>
</dbReference>
<dbReference type="Proteomes" id="UP000288405">
    <property type="component" value="Unassembled WGS sequence"/>
</dbReference>
<dbReference type="Gene3D" id="3.40.50.10990">
    <property type="entry name" value="GTP cyclohydrolase II"/>
    <property type="match status" value="1"/>
</dbReference>
<protein>
    <recommendedName>
        <fullName evidence="9">GTP cyclohydrolase-2</fullName>
        <ecNumber evidence="9">3.5.4.25</ecNumber>
    </recommendedName>
    <alternativeName>
        <fullName evidence="9">GTP cyclohydrolase II</fullName>
    </alternativeName>
</protein>
<dbReference type="PANTHER" id="PTHR21327:SF18">
    <property type="entry name" value="3,4-DIHYDROXY-2-BUTANONE 4-PHOSPHATE SYNTHASE"/>
    <property type="match status" value="1"/>
</dbReference>
<feature type="binding site" evidence="9">
    <location>
        <position position="160"/>
    </location>
    <ligand>
        <name>GTP</name>
        <dbReference type="ChEBI" id="CHEBI:37565"/>
    </ligand>
</feature>
<keyword evidence="7 9" id="KW-0342">GTP-binding</keyword>
<comment type="function">
    <text evidence="9">Catalyzes the conversion of GTP to 2,5-diamino-6-ribosylamino-4(3H)-pyrimidinone 5'-phosphate (DARP), formate and pyrophosphate.</text>
</comment>
<dbReference type="InterPro" id="IPR000926">
    <property type="entry name" value="RibA"/>
</dbReference>
<feature type="binding site" evidence="9">
    <location>
        <begin position="55"/>
        <end position="59"/>
    </location>
    <ligand>
        <name>GTP</name>
        <dbReference type="ChEBI" id="CHEBI:37565"/>
    </ligand>
</feature>
<feature type="binding site" evidence="9">
    <location>
        <position position="120"/>
    </location>
    <ligand>
        <name>GTP</name>
        <dbReference type="ChEBI" id="CHEBI:37565"/>
    </ligand>
</feature>
<dbReference type="RefSeq" id="WP_126776817.1">
    <property type="nucleotide sequence ID" value="NZ_PIPM01000005.1"/>
</dbReference>
<dbReference type="GO" id="GO:0005525">
    <property type="term" value="F:GTP binding"/>
    <property type="evidence" value="ECO:0007669"/>
    <property type="project" value="UniProtKB-KW"/>
</dbReference>
<dbReference type="AlphaFoldDB" id="A0A432WIB4"/>
<feature type="domain" description="GTP cyclohydrolase II" evidence="10">
    <location>
        <begin position="12"/>
        <end position="176"/>
    </location>
</feature>
<proteinExistence type="inferred from homology"/>
<dbReference type="NCBIfam" id="TIGR00505">
    <property type="entry name" value="ribA"/>
    <property type="match status" value="1"/>
</dbReference>
<feature type="binding site" evidence="9">
    <location>
        <position position="71"/>
    </location>
    <ligand>
        <name>Zn(2+)</name>
        <dbReference type="ChEBI" id="CHEBI:29105"/>
        <note>catalytic</note>
    </ligand>
</feature>
<evidence type="ECO:0000256" key="3">
    <source>
        <dbReference type="ARBA" id="ARBA00022723"/>
    </source>
</evidence>
<name>A0A432WIB4_9GAMM</name>
<feature type="binding site" evidence="9">
    <location>
        <position position="73"/>
    </location>
    <ligand>
        <name>Zn(2+)</name>
        <dbReference type="ChEBI" id="CHEBI:29105"/>
        <note>catalytic</note>
    </ligand>
</feature>
<dbReference type="EC" id="3.5.4.25" evidence="9"/>
<keyword evidence="4 9" id="KW-0547">Nucleotide-binding</keyword>
<comment type="cofactor">
    <cofactor evidence="9">
        <name>Zn(2+)</name>
        <dbReference type="ChEBI" id="CHEBI:29105"/>
    </cofactor>
    <text evidence="9">Binds 1 zinc ion per subunit.</text>
</comment>
<reference evidence="11 12" key="1">
    <citation type="journal article" date="2011" name="Front. Microbiol.">
        <title>Genomic signatures of strain selection and enhancement in Bacillus atrophaeus var. globigii, a historical biowarfare simulant.</title>
        <authorList>
            <person name="Gibbons H.S."/>
            <person name="Broomall S.M."/>
            <person name="McNew L.A."/>
            <person name="Daligault H."/>
            <person name="Chapman C."/>
            <person name="Bruce D."/>
            <person name="Karavis M."/>
            <person name="Krepps M."/>
            <person name="McGregor P.A."/>
            <person name="Hong C."/>
            <person name="Park K.H."/>
            <person name="Akmal A."/>
            <person name="Feldman A."/>
            <person name="Lin J.S."/>
            <person name="Chang W.E."/>
            <person name="Higgs B.W."/>
            <person name="Demirev P."/>
            <person name="Lindquist J."/>
            <person name="Liem A."/>
            <person name="Fochler E."/>
            <person name="Read T.D."/>
            <person name="Tapia R."/>
            <person name="Johnson S."/>
            <person name="Bishop-Lilly K.A."/>
            <person name="Detter C."/>
            <person name="Han C."/>
            <person name="Sozhamannan S."/>
            <person name="Rosenzweig C.N."/>
            <person name="Skowronski E.W."/>
        </authorList>
    </citation>
    <scope>NUCLEOTIDE SEQUENCE [LARGE SCALE GENOMIC DNA]</scope>
    <source>
        <strain evidence="11 12">GYP-17</strain>
    </source>
</reference>
<organism evidence="11 12">
    <name type="scientific">Aliidiomarina sanyensis</name>
    <dbReference type="NCBI Taxonomy" id="1249555"/>
    <lineage>
        <taxon>Bacteria</taxon>
        <taxon>Pseudomonadati</taxon>
        <taxon>Pseudomonadota</taxon>
        <taxon>Gammaproteobacteria</taxon>
        <taxon>Alteromonadales</taxon>
        <taxon>Idiomarinaceae</taxon>
        <taxon>Aliidiomarina</taxon>
    </lineage>
</organism>
<comment type="caution">
    <text evidence="11">The sequence shown here is derived from an EMBL/GenBank/DDBJ whole genome shotgun (WGS) entry which is preliminary data.</text>
</comment>
<keyword evidence="12" id="KW-1185">Reference proteome</keyword>
<dbReference type="PANTHER" id="PTHR21327">
    <property type="entry name" value="GTP CYCLOHYDROLASE II-RELATED"/>
    <property type="match status" value="1"/>
</dbReference>
<evidence type="ECO:0000256" key="2">
    <source>
        <dbReference type="ARBA" id="ARBA00022619"/>
    </source>
</evidence>
<keyword evidence="5 9" id="KW-0378">Hydrolase</keyword>
<dbReference type="SUPFAM" id="SSF142695">
    <property type="entry name" value="RibA-like"/>
    <property type="match status" value="1"/>
</dbReference>
<evidence type="ECO:0000256" key="1">
    <source>
        <dbReference type="ARBA" id="ARBA00004853"/>
    </source>
</evidence>
<evidence type="ECO:0000256" key="7">
    <source>
        <dbReference type="ARBA" id="ARBA00023134"/>
    </source>
</evidence>
<dbReference type="GO" id="GO:0003935">
    <property type="term" value="F:GTP cyclohydrolase II activity"/>
    <property type="evidence" value="ECO:0007669"/>
    <property type="project" value="UniProtKB-UniRule"/>
</dbReference>
<evidence type="ECO:0000256" key="5">
    <source>
        <dbReference type="ARBA" id="ARBA00022801"/>
    </source>
</evidence>
<comment type="pathway">
    <text evidence="1 9">Cofactor biosynthesis; riboflavin biosynthesis; 5-amino-6-(D-ribitylamino)uracil from GTP: step 1/4.</text>
</comment>
<gene>
    <name evidence="9 11" type="primary">ribA</name>
    <name evidence="11" type="ORF">CWE11_06620</name>
</gene>
<dbReference type="EMBL" id="PIPM01000005">
    <property type="protein sequence ID" value="RUO33508.1"/>
    <property type="molecule type" value="Genomic_DNA"/>
</dbReference>
<dbReference type="GO" id="GO:0008270">
    <property type="term" value="F:zinc ion binding"/>
    <property type="evidence" value="ECO:0007669"/>
    <property type="project" value="UniProtKB-UniRule"/>
</dbReference>
<dbReference type="GO" id="GO:0009231">
    <property type="term" value="P:riboflavin biosynthetic process"/>
    <property type="evidence" value="ECO:0007669"/>
    <property type="project" value="UniProtKB-UniRule"/>
</dbReference>
<dbReference type="NCBIfam" id="NF001591">
    <property type="entry name" value="PRK00393.1"/>
    <property type="match status" value="1"/>
</dbReference>
<dbReference type="CDD" id="cd00641">
    <property type="entry name" value="GTP_cyclohydro2"/>
    <property type="match status" value="1"/>
</dbReference>
<comment type="similarity">
    <text evidence="9">Belongs to the GTP cyclohydrolase II family.</text>
</comment>
<dbReference type="FunFam" id="3.40.50.10990:FF:000002">
    <property type="entry name" value="GTP cyclohydrolase-2"/>
    <property type="match status" value="1"/>
</dbReference>
<evidence type="ECO:0000256" key="9">
    <source>
        <dbReference type="HAMAP-Rule" id="MF_00179"/>
    </source>
</evidence>
<feature type="active site" description="Proton acceptor" evidence="9">
    <location>
        <position position="132"/>
    </location>
</feature>
<sequence>MSDSASTRLLTRAAETKLPTPFAEFRLVGFVDRAGKEHVALVLGDVTTDTPVLARVHSECLTGDALFSQRCDCGPQLEAAMRKVAQAGRGVIAYLRQEGRGIGLINKIRAYAEQDKGLDTVEANEILGFAPDAREYDIAADMFAQLGVKSIRLMTNNPKKIAALRELGVDVVERIPHRTEGTPHNENYLKTKSQKFGHML</sequence>
<evidence type="ECO:0000256" key="4">
    <source>
        <dbReference type="ARBA" id="ARBA00022741"/>
    </source>
</evidence>
<evidence type="ECO:0000313" key="11">
    <source>
        <dbReference type="EMBL" id="RUO33508.1"/>
    </source>
</evidence>
<feature type="active site" description="Nucleophile" evidence="9">
    <location>
        <position position="134"/>
    </location>
</feature>
<dbReference type="OrthoDB" id="9793111at2"/>
<comment type="catalytic activity">
    <reaction evidence="8 9">
        <text>GTP + 4 H2O = 2,5-diamino-6-hydroxy-4-(5-phosphoribosylamino)-pyrimidine + formate + 2 phosphate + 3 H(+)</text>
        <dbReference type="Rhea" id="RHEA:23704"/>
        <dbReference type="ChEBI" id="CHEBI:15377"/>
        <dbReference type="ChEBI" id="CHEBI:15378"/>
        <dbReference type="ChEBI" id="CHEBI:15740"/>
        <dbReference type="ChEBI" id="CHEBI:37565"/>
        <dbReference type="ChEBI" id="CHEBI:43474"/>
        <dbReference type="ChEBI" id="CHEBI:58614"/>
        <dbReference type="EC" id="3.5.4.25"/>
    </reaction>
</comment>
<evidence type="ECO:0000256" key="6">
    <source>
        <dbReference type="ARBA" id="ARBA00022833"/>
    </source>
</evidence>
<dbReference type="Pfam" id="PF00925">
    <property type="entry name" value="GTP_cyclohydro2"/>
    <property type="match status" value="1"/>
</dbReference>
<feature type="binding site" evidence="9">
    <location>
        <begin position="98"/>
        <end position="100"/>
    </location>
    <ligand>
        <name>GTP</name>
        <dbReference type="ChEBI" id="CHEBI:37565"/>
    </ligand>
</feature>
<evidence type="ECO:0000313" key="12">
    <source>
        <dbReference type="Proteomes" id="UP000288405"/>
    </source>
</evidence>
<feature type="binding site" evidence="9">
    <location>
        <position position="76"/>
    </location>
    <ligand>
        <name>GTP</name>
        <dbReference type="ChEBI" id="CHEBI:37565"/>
    </ligand>
</feature>
<accession>A0A432WIB4</accession>
<evidence type="ECO:0000256" key="8">
    <source>
        <dbReference type="ARBA" id="ARBA00049295"/>
    </source>
</evidence>
<evidence type="ECO:0000259" key="10">
    <source>
        <dbReference type="Pfam" id="PF00925"/>
    </source>
</evidence>
<keyword evidence="6 9" id="KW-0862">Zinc</keyword>
<keyword evidence="2 9" id="KW-0686">Riboflavin biosynthesis</keyword>
<dbReference type="GO" id="GO:0005829">
    <property type="term" value="C:cytosol"/>
    <property type="evidence" value="ECO:0007669"/>
    <property type="project" value="TreeGrafter"/>
</dbReference>
<dbReference type="InterPro" id="IPR036144">
    <property type="entry name" value="RibA-like_sf"/>
</dbReference>
<dbReference type="HAMAP" id="MF_00179">
    <property type="entry name" value="RibA"/>
    <property type="match status" value="1"/>
</dbReference>
<keyword evidence="3 9" id="KW-0479">Metal-binding</keyword>
<dbReference type="InterPro" id="IPR032677">
    <property type="entry name" value="GTP_cyclohydro_II"/>
</dbReference>
<feature type="binding site" evidence="9">
    <location>
        <position position="155"/>
    </location>
    <ligand>
        <name>GTP</name>
        <dbReference type="ChEBI" id="CHEBI:37565"/>
    </ligand>
</feature>